<feature type="transmembrane region" description="Helical" evidence="7">
    <location>
        <begin position="140"/>
        <end position="168"/>
    </location>
</feature>
<comment type="subcellular location">
    <subcellularLocation>
        <location evidence="1 7">Cell membrane</location>
        <topology evidence="1 7">Multi-pass membrane protein</topology>
    </subcellularLocation>
</comment>
<dbReference type="PANTHER" id="PTHR43163:SF6">
    <property type="entry name" value="DIPEPTIDE TRANSPORT SYSTEM PERMEASE PROTEIN DPPB-RELATED"/>
    <property type="match status" value="1"/>
</dbReference>
<feature type="transmembrane region" description="Helical" evidence="7">
    <location>
        <begin position="180"/>
        <end position="200"/>
    </location>
</feature>
<keyword evidence="2 7" id="KW-0813">Transport</keyword>
<comment type="similarity">
    <text evidence="7">Belongs to the binding-protein-dependent transport system permease family.</text>
</comment>
<dbReference type="Proteomes" id="UP000182977">
    <property type="component" value="Chromosome I"/>
</dbReference>
<dbReference type="STRING" id="419479.SAMN04488563_1959"/>
<reference evidence="10" key="1">
    <citation type="submission" date="2016-10" db="EMBL/GenBank/DDBJ databases">
        <authorList>
            <person name="Varghese N."/>
            <person name="Submissions S."/>
        </authorList>
    </citation>
    <scope>NUCLEOTIDE SEQUENCE [LARGE SCALE GENOMIC DNA]</scope>
    <source>
        <strain evidence="10">DSM 45079</strain>
    </source>
</reference>
<keyword evidence="3" id="KW-1003">Cell membrane</keyword>
<evidence type="ECO:0000259" key="8">
    <source>
        <dbReference type="PROSITE" id="PS50928"/>
    </source>
</evidence>
<dbReference type="Gene3D" id="1.10.3720.10">
    <property type="entry name" value="MetI-like"/>
    <property type="match status" value="1"/>
</dbReference>
<accession>A0A1H2ISE0</accession>
<evidence type="ECO:0000256" key="1">
    <source>
        <dbReference type="ARBA" id="ARBA00004651"/>
    </source>
</evidence>
<evidence type="ECO:0000313" key="10">
    <source>
        <dbReference type="Proteomes" id="UP000182977"/>
    </source>
</evidence>
<evidence type="ECO:0000256" key="3">
    <source>
        <dbReference type="ARBA" id="ARBA00022475"/>
    </source>
</evidence>
<dbReference type="RefSeq" id="WP_046770296.1">
    <property type="nucleotide sequence ID" value="NZ_LBMC01000019.1"/>
</dbReference>
<proteinExistence type="inferred from homology"/>
<dbReference type="PROSITE" id="PS50928">
    <property type="entry name" value="ABC_TM1"/>
    <property type="match status" value="1"/>
</dbReference>
<dbReference type="InterPro" id="IPR045621">
    <property type="entry name" value="BPD_transp_1_N"/>
</dbReference>
<feature type="transmembrane region" description="Helical" evidence="7">
    <location>
        <begin position="284"/>
        <end position="310"/>
    </location>
</feature>
<dbReference type="InterPro" id="IPR000515">
    <property type="entry name" value="MetI-like"/>
</dbReference>
<dbReference type="InterPro" id="IPR035906">
    <property type="entry name" value="MetI-like_sf"/>
</dbReference>
<evidence type="ECO:0000313" key="9">
    <source>
        <dbReference type="EMBL" id="SDU46885.1"/>
    </source>
</evidence>
<sequence length="321" mass="34750">MTARAVLLMIGKRLVALVVLVAILSFLVFSLVHIAPGTAVDAYLGGKPATPELVQLLTERYHLDEPFFTQYWLWLKDALVFDFGESTLTTLPVTDEIGIRLGPSAFLAVYAYLLTVILGVVPGIIAALRQRKLLDRGLVAGAVVALSTPPFVMGILLLYLFAVLVPIFPAAGRGEGFFDQLWHLTLPALALALCVAAFLLRHTRASMINVLDQDYITFARARGLSWAHVLVRYAFRNALIPVVTVSGALLAFFFAGAVFVEATFSLGGIGELLVQSAQTSDMPMIQALSILIAVLIVLANLLADLAYVAIDPRIRFEGRSA</sequence>
<name>A0A1H2ISE0_9ACTN</name>
<dbReference type="GO" id="GO:0005886">
    <property type="term" value="C:plasma membrane"/>
    <property type="evidence" value="ECO:0007669"/>
    <property type="project" value="UniProtKB-SubCell"/>
</dbReference>
<protein>
    <submittedName>
        <fullName evidence="9">Peptide/nickel transport system permease protein</fullName>
    </submittedName>
</protein>
<dbReference type="SUPFAM" id="SSF161098">
    <property type="entry name" value="MetI-like"/>
    <property type="match status" value="1"/>
</dbReference>
<dbReference type="OrthoDB" id="3171583at2"/>
<evidence type="ECO:0000256" key="2">
    <source>
        <dbReference type="ARBA" id="ARBA00022448"/>
    </source>
</evidence>
<dbReference type="Pfam" id="PF00528">
    <property type="entry name" value="BPD_transp_1"/>
    <property type="match status" value="1"/>
</dbReference>
<keyword evidence="6 7" id="KW-0472">Membrane</keyword>
<feature type="transmembrane region" description="Helical" evidence="7">
    <location>
        <begin position="238"/>
        <end position="264"/>
    </location>
</feature>
<gene>
    <name evidence="9" type="ORF">SAMN04488563_1959</name>
</gene>
<dbReference type="Pfam" id="PF19300">
    <property type="entry name" value="BPD_transp_1_N"/>
    <property type="match status" value="1"/>
</dbReference>
<keyword evidence="5 7" id="KW-1133">Transmembrane helix</keyword>
<evidence type="ECO:0000256" key="7">
    <source>
        <dbReference type="RuleBase" id="RU363032"/>
    </source>
</evidence>
<dbReference type="EMBL" id="LT629791">
    <property type="protein sequence ID" value="SDU46885.1"/>
    <property type="molecule type" value="Genomic_DNA"/>
</dbReference>
<keyword evidence="10" id="KW-1185">Reference proteome</keyword>
<dbReference type="AlphaFoldDB" id="A0A1H2ISE0"/>
<dbReference type="CDD" id="cd06261">
    <property type="entry name" value="TM_PBP2"/>
    <property type="match status" value="1"/>
</dbReference>
<evidence type="ECO:0000256" key="6">
    <source>
        <dbReference type="ARBA" id="ARBA00023136"/>
    </source>
</evidence>
<keyword evidence="4 7" id="KW-0812">Transmembrane</keyword>
<organism evidence="9 10">
    <name type="scientific">Jiangella alkaliphila</name>
    <dbReference type="NCBI Taxonomy" id="419479"/>
    <lineage>
        <taxon>Bacteria</taxon>
        <taxon>Bacillati</taxon>
        <taxon>Actinomycetota</taxon>
        <taxon>Actinomycetes</taxon>
        <taxon>Jiangellales</taxon>
        <taxon>Jiangellaceae</taxon>
        <taxon>Jiangella</taxon>
    </lineage>
</organism>
<dbReference type="GO" id="GO:0071916">
    <property type="term" value="F:dipeptide transmembrane transporter activity"/>
    <property type="evidence" value="ECO:0007669"/>
    <property type="project" value="TreeGrafter"/>
</dbReference>
<feature type="domain" description="ABC transmembrane type-1" evidence="8">
    <location>
        <begin position="101"/>
        <end position="303"/>
    </location>
</feature>
<dbReference type="PANTHER" id="PTHR43163">
    <property type="entry name" value="DIPEPTIDE TRANSPORT SYSTEM PERMEASE PROTEIN DPPB-RELATED"/>
    <property type="match status" value="1"/>
</dbReference>
<feature type="transmembrane region" description="Helical" evidence="7">
    <location>
        <begin position="109"/>
        <end position="128"/>
    </location>
</feature>
<evidence type="ECO:0000256" key="4">
    <source>
        <dbReference type="ARBA" id="ARBA00022692"/>
    </source>
</evidence>
<evidence type="ECO:0000256" key="5">
    <source>
        <dbReference type="ARBA" id="ARBA00022989"/>
    </source>
</evidence>